<evidence type="ECO:0000313" key="6">
    <source>
        <dbReference type="EMBL" id="SVC27686.1"/>
    </source>
</evidence>
<dbReference type="GO" id="GO:0000725">
    <property type="term" value="P:recombinational repair"/>
    <property type="evidence" value="ECO:0007669"/>
    <property type="project" value="TreeGrafter"/>
</dbReference>
<evidence type="ECO:0000256" key="3">
    <source>
        <dbReference type="ARBA" id="ARBA00022806"/>
    </source>
</evidence>
<keyword evidence="1" id="KW-0547">Nucleotide-binding</keyword>
<dbReference type="InterPro" id="IPR027417">
    <property type="entry name" value="P-loop_NTPase"/>
</dbReference>
<reference evidence="6" key="1">
    <citation type="submission" date="2018-05" db="EMBL/GenBank/DDBJ databases">
        <authorList>
            <person name="Lanie J.A."/>
            <person name="Ng W.-L."/>
            <person name="Kazmierczak K.M."/>
            <person name="Andrzejewski T.M."/>
            <person name="Davidsen T.M."/>
            <person name="Wayne K.J."/>
            <person name="Tettelin H."/>
            <person name="Glass J.I."/>
            <person name="Rusch D."/>
            <person name="Podicherti R."/>
            <person name="Tsui H.-C.T."/>
            <person name="Winkler M.E."/>
        </authorList>
    </citation>
    <scope>NUCLEOTIDE SEQUENCE</scope>
</reference>
<dbReference type="GO" id="GO:0043138">
    <property type="term" value="F:3'-5' DNA helicase activity"/>
    <property type="evidence" value="ECO:0007669"/>
    <property type="project" value="TreeGrafter"/>
</dbReference>
<keyword evidence="4" id="KW-0067">ATP-binding</keyword>
<feature type="non-terminal residue" evidence="6">
    <location>
        <position position="172"/>
    </location>
</feature>
<sequence length="172" mass="18757">VPREYTLKSFRAPIELNIDYETELNAQQLAAVSAPPGPALVLAGAGAGKTRTLTYRVAYLLEQGIPVDRILLLTFTNKAAREMMDRVQELIGGDTAGLWGGTFHSVGHRVLRRHAEAIGYPKSFTIMDRDDAKALMSIAIADTGIDTKAVRFPKPDLMCDILSMSLNTGLQL</sequence>
<keyword evidence="3" id="KW-0347">Helicase</keyword>
<dbReference type="CDD" id="cd17932">
    <property type="entry name" value="DEXQc_UvrD"/>
    <property type="match status" value="1"/>
</dbReference>
<evidence type="ECO:0000256" key="1">
    <source>
        <dbReference type="ARBA" id="ARBA00022741"/>
    </source>
</evidence>
<dbReference type="GO" id="GO:0003677">
    <property type="term" value="F:DNA binding"/>
    <property type="evidence" value="ECO:0007669"/>
    <property type="project" value="InterPro"/>
</dbReference>
<dbReference type="GO" id="GO:0016787">
    <property type="term" value="F:hydrolase activity"/>
    <property type="evidence" value="ECO:0007669"/>
    <property type="project" value="UniProtKB-KW"/>
</dbReference>
<dbReference type="Gene3D" id="3.40.50.300">
    <property type="entry name" value="P-loop containing nucleotide triphosphate hydrolases"/>
    <property type="match status" value="1"/>
</dbReference>
<dbReference type="InterPro" id="IPR014016">
    <property type="entry name" value="UvrD-like_ATP-bd"/>
</dbReference>
<dbReference type="PANTHER" id="PTHR11070:SF3">
    <property type="entry name" value="DNA 3'-5' HELICASE"/>
    <property type="match status" value="1"/>
</dbReference>
<organism evidence="6">
    <name type="scientific">marine metagenome</name>
    <dbReference type="NCBI Taxonomy" id="408172"/>
    <lineage>
        <taxon>unclassified sequences</taxon>
        <taxon>metagenomes</taxon>
        <taxon>ecological metagenomes</taxon>
    </lineage>
</organism>
<evidence type="ECO:0000256" key="2">
    <source>
        <dbReference type="ARBA" id="ARBA00022801"/>
    </source>
</evidence>
<dbReference type="PROSITE" id="PS51198">
    <property type="entry name" value="UVRD_HELICASE_ATP_BIND"/>
    <property type="match status" value="1"/>
</dbReference>
<evidence type="ECO:0000256" key="4">
    <source>
        <dbReference type="ARBA" id="ARBA00022840"/>
    </source>
</evidence>
<feature type="domain" description="UvrD-like helicase ATP-binding" evidence="5">
    <location>
        <begin position="22"/>
        <end position="172"/>
    </location>
</feature>
<feature type="non-terminal residue" evidence="6">
    <location>
        <position position="1"/>
    </location>
</feature>
<dbReference type="PANTHER" id="PTHR11070">
    <property type="entry name" value="UVRD / RECB / PCRA DNA HELICASE FAMILY MEMBER"/>
    <property type="match status" value="1"/>
</dbReference>
<proteinExistence type="predicted"/>
<dbReference type="AlphaFoldDB" id="A0A382KTK6"/>
<dbReference type="Gene3D" id="1.10.10.160">
    <property type="match status" value="1"/>
</dbReference>
<dbReference type="Pfam" id="PF00580">
    <property type="entry name" value="UvrD-helicase"/>
    <property type="match status" value="1"/>
</dbReference>
<dbReference type="GO" id="GO:0005829">
    <property type="term" value="C:cytosol"/>
    <property type="evidence" value="ECO:0007669"/>
    <property type="project" value="TreeGrafter"/>
</dbReference>
<accession>A0A382KTK6</accession>
<name>A0A382KTK6_9ZZZZ</name>
<protein>
    <recommendedName>
        <fullName evidence="5">UvrD-like helicase ATP-binding domain-containing protein</fullName>
    </recommendedName>
</protein>
<dbReference type="SUPFAM" id="SSF52540">
    <property type="entry name" value="P-loop containing nucleoside triphosphate hydrolases"/>
    <property type="match status" value="1"/>
</dbReference>
<dbReference type="GO" id="GO:0005524">
    <property type="term" value="F:ATP binding"/>
    <property type="evidence" value="ECO:0007669"/>
    <property type="project" value="UniProtKB-KW"/>
</dbReference>
<keyword evidence="2" id="KW-0378">Hydrolase</keyword>
<gene>
    <name evidence="6" type="ORF">METZ01_LOCUS280540</name>
</gene>
<dbReference type="InterPro" id="IPR013986">
    <property type="entry name" value="DExx_box_DNA_helicase_dom_sf"/>
</dbReference>
<dbReference type="EMBL" id="UINC01082687">
    <property type="protein sequence ID" value="SVC27686.1"/>
    <property type="molecule type" value="Genomic_DNA"/>
</dbReference>
<evidence type="ECO:0000259" key="5">
    <source>
        <dbReference type="PROSITE" id="PS51198"/>
    </source>
</evidence>
<dbReference type="InterPro" id="IPR000212">
    <property type="entry name" value="DNA_helicase_UvrD/REP"/>
</dbReference>